<feature type="region of interest" description="Disordered" evidence="4">
    <location>
        <begin position="777"/>
        <end position="829"/>
    </location>
</feature>
<evidence type="ECO:0000256" key="3">
    <source>
        <dbReference type="SAM" id="Coils"/>
    </source>
</evidence>
<accession>W8U425</accession>
<dbReference type="InterPro" id="IPR041699">
    <property type="entry name" value="AAA_32"/>
</dbReference>
<protein>
    <recommendedName>
        <fullName evidence="2">endopeptidase La</fullName>
        <ecNumber evidence="2">3.4.21.53</ecNumber>
    </recommendedName>
</protein>
<dbReference type="EMBL" id="CP007452">
    <property type="protein sequence ID" value="AHM55711.1"/>
    <property type="molecule type" value="Genomic_DNA"/>
</dbReference>
<dbReference type="InterPro" id="IPR027065">
    <property type="entry name" value="Lon_Prtase"/>
</dbReference>
<comment type="similarity">
    <text evidence="2">Belongs to the peptidase S16 family.</text>
</comment>
<evidence type="ECO:0000313" key="6">
    <source>
        <dbReference type="EMBL" id="AHM55711.1"/>
    </source>
</evidence>
<dbReference type="Proteomes" id="UP000019591">
    <property type="component" value="Chromosome"/>
</dbReference>
<dbReference type="PANTHER" id="PTHR10046">
    <property type="entry name" value="ATP DEPENDENT LON PROTEASE FAMILY MEMBER"/>
    <property type="match status" value="1"/>
</dbReference>
<evidence type="ECO:0000256" key="1">
    <source>
        <dbReference type="ARBA" id="ARBA00022670"/>
    </source>
</evidence>
<dbReference type="GO" id="GO:0004176">
    <property type="term" value="F:ATP-dependent peptidase activity"/>
    <property type="evidence" value="ECO:0007669"/>
    <property type="project" value="UniProtKB-UniRule"/>
</dbReference>
<gene>
    <name evidence="6" type="primary">ycbZ</name>
    <name evidence="6" type="ORF">EAL2_c04090</name>
</gene>
<dbReference type="SUPFAM" id="SSF52540">
    <property type="entry name" value="P-loop containing nucleoside triphosphate hydrolases"/>
    <property type="match status" value="1"/>
</dbReference>
<dbReference type="KEGG" id="eac:EAL2_c04090"/>
<dbReference type="PATRIC" id="fig|1286171.3.peg.351"/>
<dbReference type="GO" id="GO:0004252">
    <property type="term" value="F:serine-type endopeptidase activity"/>
    <property type="evidence" value="ECO:0007669"/>
    <property type="project" value="UniProtKB-UniRule"/>
</dbReference>
<keyword evidence="2" id="KW-0720">Serine protease</keyword>
<evidence type="ECO:0000313" key="7">
    <source>
        <dbReference type="Proteomes" id="UP000019591"/>
    </source>
</evidence>
<dbReference type="AlphaFoldDB" id="W8U425"/>
<dbReference type="GO" id="GO:0005524">
    <property type="term" value="F:ATP binding"/>
    <property type="evidence" value="ECO:0007669"/>
    <property type="project" value="InterPro"/>
</dbReference>
<dbReference type="PRINTS" id="PR00830">
    <property type="entry name" value="ENDOLAPTASE"/>
</dbReference>
<keyword evidence="7" id="KW-1185">Reference proteome</keyword>
<dbReference type="SUPFAM" id="SSF54211">
    <property type="entry name" value="Ribosomal protein S5 domain 2-like"/>
    <property type="match status" value="1"/>
</dbReference>
<feature type="domain" description="Lon proteolytic" evidence="5">
    <location>
        <begin position="571"/>
        <end position="766"/>
    </location>
</feature>
<dbReference type="OrthoDB" id="9758568at2"/>
<dbReference type="GO" id="GO:0030163">
    <property type="term" value="P:protein catabolic process"/>
    <property type="evidence" value="ECO:0007669"/>
    <property type="project" value="InterPro"/>
</dbReference>
<keyword evidence="1 2" id="KW-0645">Protease</keyword>
<dbReference type="STRING" id="1286171.EAL2_c04090"/>
<dbReference type="Gene3D" id="3.40.50.300">
    <property type="entry name" value="P-loop containing nucleotide triphosphate hydrolases"/>
    <property type="match status" value="2"/>
</dbReference>
<evidence type="ECO:0000259" key="5">
    <source>
        <dbReference type="PROSITE" id="PS51786"/>
    </source>
</evidence>
<dbReference type="Pfam" id="PF20436">
    <property type="entry name" value="LonB_AAA-LID"/>
    <property type="match status" value="1"/>
</dbReference>
<keyword evidence="2 6" id="KW-0378">Hydrolase</keyword>
<dbReference type="eggNOG" id="COG1067">
    <property type="taxonomic scope" value="Bacteria"/>
</dbReference>
<dbReference type="EC" id="3.4.21.53" evidence="2"/>
<dbReference type="InterPro" id="IPR014721">
    <property type="entry name" value="Ribsml_uS5_D2-typ_fold_subgr"/>
</dbReference>
<feature type="active site" evidence="2">
    <location>
        <position position="704"/>
    </location>
</feature>
<feature type="coiled-coil region" evidence="3">
    <location>
        <begin position="214"/>
        <end position="245"/>
    </location>
</feature>
<name>W8U425_PEPAC</name>
<reference evidence="6 7" key="1">
    <citation type="journal article" date="2014" name="Genome Announc.">
        <title>Complete Genome Sequence of Amino Acid-Utilizing Eubacterium acidaminophilum al-2 (DSM 3953).</title>
        <authorList>
            <person name="Poehlein A."/>
            <person name="Andreesen J.R."/>
            <person name="Daniel R."/>
        </authorList>
    </citation>
    <scope>NUCLEOTIDE SEQUENCE [LARGE SCALE GENOMIC DNA]</scope>
    <source>
        <strain evidence="6 7">DSM 3953</strain>
    </source>
</reference>
<feature type="active site" evidence="2">
    <location>
        <position position="661"/>
    </location>
</feature>
<evidence type="ECO:0000256" key="4">
    <source>
        <dbReference type="SAM" id="MobiDB-lite"/>
    </source>
</evidence>
<evidence type="ECO:0000256" key="2">
    <source>
        <dbReference type="PROSITE-ProRule" id="PRU01122"/>
    </source>
</evidence>
<dbReference type="PROSITE" id="PS51786">
    <property type="entry name" value="LON_PROTEOLYTIC"/>
    <property type="match status" value="1"/>
</dbReference>
<dbReference type="InterPro" id="IPR008269">
    <property type="entry name" value="Lon_proteolytic"/>
</dbReference>
<dbReference type="InterPro" id="IPR027417">
    <property type="entry name" value="P-loop_NTPase"/>
</dbReference>
<dbReference type="GO" id="GO:0006508">
    <property type="term" value="P:proteolysis"/>
    <property type="evidence" value="ECO:0007669"/>
    <property type="project" value="UniProtKB-KW"/>
</dbReference>
<dbReference type="RefSeq" id="WP_025434751.1">
    <property type="nucleotide sequence ID" value="NZ_CP007452.1"/>
</dbReference>
<dbReference type="Pfam" id="PF20437">
    <property type="entry name" value="LonC_helical"/>
    <property type="match status" value="1"/>
</dbReference>
<dbReference type="Pfam" id="PF05362">
    <property type="entry name" value="Lon_C"/>
    <property type="match status" value="1"/>
</dbReference>
<feature type="compositionally biased region" description="Basic and acidic residues" evidence="4">
    <location>
        <begin position="789"/>
        <end position="798"/>
    </location>
</feature>
<feature type="compositionally biased region" description="Acidic residues" evidence="4">
    <location>
        <begin position="811"/>
        <end position="829"/>
    </location>
</feature>
<dbReference type="InterPro" id="IPR046844">
    <property type="entry name" value="Lon-like_helical"/>
</dbReference>
<comment type="catalytic activity">
    <reaction evidence="2">
        <text>Hydrolysis of proteins in presence of ATP.</text>
        <dbReference type="EC" id="3.4.21.53"/>
    </reaction>
</comment>
<dbReference type="Gene3D" id="3.30.230.10">
    <property type="match status" value="1"/>
</dbReference>
<dbReference type="InterPro" id="IPR046843">
    <property type="entry name" value="LonB_AAA-LID"/>
</dbReference>
<dbReference type="InterPro" id="IPR020568">
    <property type="entry name" value="Ribosomal_Su5_D2-typ_SF"/>
</dbReference>
<dbReference type="HOGENOM" id="CLU_014785_0_1_9"/>
<dbReference type="Gene3D" id="1.10.8.60">
    <property type="match status" value="1"/>
</dbReference>
<keyword evidence="3" id="KW-0175">Coiled coil</keyword>
<organism evidence="6 7">
    <name type="scientific">Peptoclostridium acidaminophilum DSM 3953</name>
    <dbReference type="NCBI Taxonomy" id="1286171"/>
    <lineage>
        <taxon>Bacteria</taxon>
        <taxon>Bacillati</taxon>
        <taxon>Bacillota</taxon>
        <taxon>Clostridia</taxon>
        <taxon>Peptostreptococcales</taxon>
        <taxon>Peptoclostridiaceae</taxon>
        <taxon>Peptoclostridium</taxon>
    </lineage>
</organism>
<proteinExistence type="inferred from homology"/>
<sequence length="829" mass="94677">MIDTRKWELGPEDLKCGCDLSDYNFKTTKDLDPLRGIIGQNRAAEAMSFGLNIKKKGYNVYVSGLSGTGRTSYTKSLVQKVATARKDKIINDWVYVYNFKSPDEPTALAFNAGIGKSFKKDVELTVEKLVEEVPKIFSSREYEIRSAEIVQRYERLSKNILMELNEFARSKGFVFQQTNQGLFSIPLKPDGTPMADEEYKNLTEEDYDIIKKKSIQLNKEINDYLNRIKSLEEQFRESLEELDKRTGDSIASFFMEVLIEDYGKDEKVLSYMNDMKHDIIDNINKFKEPKSQELANPFLMMQQRDDGRFLMRYQVNLFIDNSDKSDLPIVNEINPTYYNLTGMIEYKNEMGLMTTNFMQLKPGALHRANGGFLILDVKDLFSHPFAWEALRRALRTDSITMETLNKQYGYIVTSTLKPDPIDLDIKVILIGDYMTYSLLYAYDEEFRKQFRIMADFDVEFKRNEENVIKLARFIRSHCEEVGLKHFDKGAVEMVVEYSSRIAEDKDKLSARFNQVVEILYEAEAYSDEKNEYVTADDVMKAIEGKKYRNSKYEEKLNELFEDGTLLIDIDGEKIGQINGLTVMGSGEYSFGKPARMTASTYKGKAGIINIEREVRHSGSIHDKGVLILSGYLGEKYGKEKPISLTTSITFEQTYSHIDGDSASSTELYVIISSIAEIPIKQYIAVTGSISQKGEIQPIGGVNEKIEGFFDVCKIKGLTGKQGVLIPKTNVKNLMLRQDVIDAVRDGVFHIYSIEHVNEGIEILTGLPIEEIDERVSKRLRESDEDEGKADEKALKEELMQQEPAPQAGIEEGGDDEDENNEDEDEERKL</sequence>
<dbReference type="Pfam" id="PF13654">
    <property type="entry name" value="AAA_32"/>
    <property type="match status" value="1"/>
</dbReference>